<protein>
    <submittedName>
        <fullName evidence="10">Amino acid transporter ATP-binding protein</fullName>
    </submittedName>
</protein>
<sequence>MKVVVDDNMNYLQSGDDIISIKDLHKHFPKIHVLKGIDLQVKKGQLISIIGRSGCGKTTLLRCLNCLEFFDSGTLRIAGITLSRVKSEAEISKSFRKRTGNIRKSFKTPFKRTDDEAELDEDFHIKVQILRSRVGMLFQNLNLFPHLTVLENVARAPIVVKGEEKEKSIRRAIQLLDKVGLKDFMKRYPYQLSGGQAQRVAIARALAMSPHVMLYDEPTSALDPELVEEVLQVMRNLHKEGMTQIIVTHAMHFARTASDMVVYMEDGKIIESGRPEDIFSNARDPRTKQYLSIVKD</sequence>
<evidence type="ECO:0000256" key="2">
    <source>
        <dbReference type="ARBA" id="ARBA00005417"/>
    </source>
</evidence>
<comment type="caution">
    <text evidence="10">The sequence shown here is derived from an EMBL/GenBank/DDBJ whole genome shotgun (WGS) entry which is preliminary data.</text>
</comment>
<dbReference type="AlphaFoldDB" id="A0A0G0TU64"/>
<dbReference type="InterPro" id="IPR027417">
    <property type="entry name" value="P-loop_NTPase"/>
</dbReference>
<dbReference type="GO" id="GO:0016887">
    <property type="term" value="F:ATP hydrolysis activity"/>
    <property type="evidence" value="ECO:0007669"/>
    <property type="project" value="InterPro"/>
</dbReference>
<keyword evidence="6 10" id="KW-0067">ATP-binding</keyword>
<evidence type="ECO:0000313" key="10">
    <source>
        <dbReference type="EMBL" id="KKR41437.1"/>
    </source>
</evidence>
<accession>A0A0G0TU64</accession>
<evidence type="ECO:0000256" key="6">
    <source>
        <dbReference type="ARBA" id="ARBA00022840"/>
    </source>
</evidence>
<dbReference type="Proteomes" id="UP000034881">
    <property type="component" value="Unassembled WGS sequence"/>
</dbReference>
<keyword evidence="8" id="KW-0472">Membrane</keyword>
<comment type="subcellular location">
    <subcellularLocation>
        <location evidence="1">Cell membrane</location>
        <topology evidence="1">Peripheral membrane protein</topology>
    </subcellularLocation>
</comment>
<dbReference type="GO" id="GO:0005886">
    <property type="term" value="C:plasma membrane"/>
    <property type="evidence" value="ECO:0007669"/>
    <property type="project" value="UniProtKB-SubCell"/>
</dbReference>
<dbReference type="Pfam" id="PF00005">
    <property type="entry name" value="ABC_tran"/>
    <property type="match status" value="2"/>
</dbReference>
<gene>
    <name evidence="10" type="ORF">UT77_C0011G0008</name>
</gene>
<dbReference type="InterPro" id="IPR030679">
    <property type="entry name" value="ABC_ATPase_HisP-typ"/>
</dbReference>
<dbReference type="InterPro" id="IPR050086">
    <property type="entry name" value="MetN_ABC_transporter-like"/>
</dbReference>
<evidence type="ECO:0000259" key="9">
    <source>
        <dbReference type="PROSITE" id="PS50893"/>
    </source>
</evidence>
<comment type="similarity">
    <text evidence="2">Belongs to the ABC transporter superfamily.</text>
</comment>
<dbReference type="EMBL" id="LBYB01000011">
    <property type="protein sequence ID" value="KKR41437.1"/>
    <property type="molecule type" value="Genomic_DNA"/>
</dbReference>
<evidence type="ECO:0000256" key="5">
    <source>
        <dbReference type="ARBA" id="ARBA00022741"/>
    </source>
</evidence>
<name>A0A0G0TU64_9BACT</name>
<dbReference type="InterPro" id="IPR003593">
    <property type="entry name" value="AAA+_ATPase"/>
</dbReference>
<proteinExistence type="inferred from homology"/>
<evidence type="ECO:0000256" key="3">
    <source>
        <dbReference type="ARBA" id="ARBA00022448"/>
    </source>
</evidence>
<dbReference type="GO" id="GO:0015424">
    <property type="term" value="F:ABC-type amino acid transporter activity"/>
    <property type="evidence" value="ECO:0007669"/>
    <property type="project" value="InterPro"/>
</dbReference>
<dbReference type="InterPro" id="IPR017871">
    <property type="entry name" value="ABC_transporter-like_CS"/>
</dbReference>
<dbReference type="PANTHER" id="PTHR43166">
    <property type="entry name" value="AMINO ACID IMPORT ATP-BINDING PROTEIN"/>
    <property type="match status" value="1"/>
</dbReference>
<dbReference type="InterPro" id="IPR003439">
    <property type="entry name" value="ABC_transporter-like_ATP-bd"/>
</dbReference>
<keyword evidence="3" id="KW-0813">Transport</keyword>
<dbReference type="GO" id="GO:0005524">
    <property type="term" value="F:ATP binding"/>
    <property type="evidence" value="ECO:0007669"/>
    <property type="project" value="UniProtKB-KW"/>
</dbReference>
<dbReference type="PANTHER" id="PTHR43166:SF9">
    <property type="entry name" value="GLUTAMATE_ASPARTATE IMPORT ATP-BINDING PROTEIN GLTL"/>
    <property type="match status" value="1"/>
</dbReference>
<dbReference type="PROSITE" id="PS50893">
    <property type="entry name" value="ABC_TRANSPORTER_2"/>
    <property type="match status" value="1"/>
</dbReference>
<keyword evidence="7" id="KW-0029">Amino-acid transport</keyword>
<organism evidence="10 11">
    <name type="scientific">Candidatus Daviesbacteria bacterium GW2011_GWC2_40_12</name>
    <dbReference type="NCBI Taxonomy" id="1618431"/>
    <lineage>
        <taxon>Bacteria</taxon>
        <taxon>Candidatus Daviesiibacteriota</taxon>
    </lineage>
</organism>
<dbReference type="SMART" id="SM00382">
    <property type="entry name" value="AAA"/>
    <property type="match status" value="1"/>
</dbReference>
<reference evidence="10 11" key="1">
    <citation type="journal article" date="2015" name="Nature">
        <title>rRNA introns, odd ribosomes, and small enigmatic genomes across a large radiation of phyla.</title>
        <authorList>
            <person name="Brown C.T."/>
            <person name="Hug L.A."/>
            <person name="Thomas B.C."/>
            <person name="Sharon I."/>
            <person name="Castelle C.J."/>
            <person name="Singh A."/>
            <person name="Wilkins M.J."/>
            <person name="Williams K.H."/>
            <person name="Banfield J.F."/>
        </authorList>
    </citation>
    <scope>NUCLEOTIDE SEQUENCE [LARGE SCALE GENOMIC DNA]</scope>
</reference>
<evidence type="ECO:0000256" key="7">
    <source>
        <dbReference type="ARBA" id="ARBA00022970"/>
    </source>
</evidence>
<evidence type="ECO:0000256" key="8">
    <source>
        <dbReference type="ARBA" id="ARBA00023136"/>
    </source>
</evidence>
<evidence type="ECO:0000313" key="11">
    <source>
        <dbReference type="Proteomes" id="UP000034881"/>
    </source>
</evidence>
<evidence type="ECO:0000256" key="4">
    <source>
        <dbReference type="ARBA" id="ARBA00022475"/>
    </source>
</evidence>
<evidence type="ECO:0000256" key="1">
    <source>
        <dbReference type="ARBA" id="ARBA00004202"/>
    </source>
</evidence>
<feature type="domain" description="ABC transporter" evidence="9">
    <location>
        <begin position="19"/>
        <end position="291"/>
    </location>
</feature>
<keyword evidence="4" id="KW-1003">Cell membrane</keyword>
<keyword evidence="5" id="KW-0547">Nucleotide-binding</keyword>
<dbReference type="PIRSF" id="PIRSF039085">
    <property type="entry name" value="ABC_ATPase_HisP"/>
    <property type="match status" value="1"/>
</dbReference>
<dbReference type="PROSITE" id="PS00211">
    <property type="entry name" value="ABC_TRANSPORTER_1"/>
    <property type="match status" value="1"/>
</dbReference>
<dbReference type="Gene3D" id="3.40.50.300">
    <property type="entry name" value="P-loop containing nucleotide triphosphate hydrolases"/>
    <property type="match status" value="1"/>
</dbReference>
<dbReference type="SUPFAM" id="SSF52540">
    <property type="entry name" value="P-loop containing nucleoside triphosphate hydrolases"/>
    <property type="match status" value="1"/>
</dbReference>